<dbReference type="PANTHER" id="PTHR11319">
    <property type="entry name" value="G PROTEIN-COUPLED RECEPTOR-RELATED"/>
    <property type="match status" value="1"/>
</dbReference>
<accession>A0A077ZRE5</accession>
<reference evidence="2 3" key="1">
    <citation type="submission" date="2014-06" db="EMBL/GenBank/DDBJ databases">
        <authorList>
            <person name="Swart Estienne"/>
        </authorList>
    </citation>
    <scope>NUCLEOTIDE SEQUENCE [LARGE SCALE GENOMIC DNA]</scope>
    <source>
        <strain evidence="2 3">130c</strain>
    </source>
</reference>
<feature type="transmembrane region" description="Helical" evidence="1">
    <location>
        <begin position="531"/>
        <end position="549"/>
    </location>
</feature>
<keyword evidence="1" id="KW-0812">Transmembrane</keyword>
<dbReference type="PANTHER" id="PTHR11319:SF35">
    <property type="entry name" value="OUTER MEMBRANE PROTEIN PMPC-RELATED"/>
    <property type="match status" value="1"/>
</dbReference>
<dbReference type="EMBL" id="CCKQ01000933">
    <property type="protein sequence ID" value="CDW72024.1"/>
    <property type="molecule type" value="Genomic_DNA"/>
</dbReference>
<dbReference type="InParanoid" id="A0A077ZRE5"/>
<name>A0A077ZRE5_STYLE</name>
<dbReference type="AlphaFoldDB" id="A0A077ZRE5"/>
<keyword evidence="1" id="KW-0472">Membrane</keyword>
<gene>
    <name evidence="2" type="primary">Contig2892.g3106</name>
    <name evidence="2" type="ORF">STYLEM_976</name>
</gene>
<evidence type="ECO:0000313" key="3">
    <source>
        <dbReference type="Proteomes" id="UP000039865"/>
    </source>
</evidence>
<feature type="transmembrane region" description="Helical" evidence="1">
    <location>
        <begin position="399"/>
        <end position="422"/>
    </location>
</feature>
<dbReference type="OrthoDB" id="294016at2759"/>
<sequence>MIGKKGGAIYLIDNQNSNAESWLQVISSNFSNIKSVEYGGAIYIQHSDFSIIDSMLSFNEAEDSGGSIYLSCLLSQNCVFKTLNNIFANNKAKIKGGSIHYDSVRPLKIEQNIYMDNQAQYGPNWSSYPFKLNIMKDIDNQLQDLASGQYINKPILFSLLDQDDQSYDLDSASTANMISDQISIGGRTKVIAQNGIFTFTDIFLQGIPKESAIIQIELSDTEYPLIEQIVNKEKSIRITSALFVQEDFIHQMLKILDAINAQVIQCAQVEISQQLILDIGEAQSIQLKYMSASMIKLAQEDMHQNVRWGIQGSFAKYARLKKMCQVLRNPKRNKPQAVLVRIITGYLQVIMLCQDMDLQWPDRVKNLLSYFSSFQSSQKNLLSFDCLMIQFGLNRNEAFYGKILTFGFLPIAFSIIAASIWLSIKFSIKKNDSDFKVIRNIKITSFAIILIVFPTVTTMSFSIFQCFQYEDNYSYLLNNMDIQCWSESHSAKGNNCFIQQTQALLGILPLVFQSYQTSKIQPYIDPRFNRLDFHATFVCTITLLGGIFFTSEEVRNNQDFLFIIFLVILIYNAAFLSYWAITMVITLVRYYANFFNRIQGYFNNKIKIDDYETNLKKYLKIYVEVPEMKQKANINSLSTPRLKTSTAKLLQSDFQAEVYFKTINSKQVLLDSKNQIDKITFLTLRNLLMIIYKYK</sequence>
<protein>
    <submittedName>
        <fullName evidence="2">Uncharacterized protein</fullName>
    </submittedName>
</protein>
<keyword evidence="3" id="KW-1185">Reference proteome</keyword>
<feature type="transmembrane region" description="Helical" evidence="1">
    <location>
        <begin position="443"/>
        <end position="464"/>
    </location>
</feature>
<evidence type="ECO:0000256" key="1">
    <source>
        <dbReference type="SAM" id="Phobius"/>
    </source>
</evidence>
<evidence type="ECO:0000313" key="2">
    <source>
        <dbReference type="EMBL" id="CDW72024.1"/>
    </source>
</evidence>
<proteinExistence type="predicted"/>
<keyword evidence="1" id="KW-1133">Transmembrane helix</keyword>
<dbReference type="Proteomes" id="UP000039865">
    <property type="component" value="Unassembled WGS sequence"/>
</dbReference>
<feature type="transmembrane region" description="Helical" evidence="1">
    <location>
        <begin position="561"/>
        <end position="581"/>
    </location>
</feature>
<organism evidence="2 3">
    <name type="scientific">Stylonychia lemnae</name>
    <name type="common">Ciliate</name>
    <dbReference type="NCBI Taxonomy" id="5949"/>
    <lineage>
        <taxon>Eukaryota</taxon>
        <taxon>Sar</taxon>
        <taxon>Alveolata</taxon>
        <taxon>Ciliophora</taxon>
        <taxon>Intramacronucleata</taxon>
        <taxon>Spirotrichea</taxon>
        <taxon>Stichotrichia</taxon>
        <taxon>Sporadotrichida</taxon>
        <taxon>Oxytrichidae</taxon>
        <taxon>Stylonychinae</taxon>
        <taxon>Stylonychia</taxon>
    </lineage>
</organism>